<dbReference type="Gene3D" id="2.40.50.180">
    <property type="entry name" value="CheA-289, Domain 4"/>
    <property type="match status" value="3"/>
</dbReference>
<name>A0ABS8Q9L3_9BURK</name>
<dbReference type="RefSeq" id="WP_231059732.1">
    <property type="nucleotide sequence ID" value="NZ_JAJNOC010000007.1"/>
</dbReference>
<reference evidence="2" key="1">
    <citation type="submission" date="2021-11" db="EMBL/GenBank/DDBJ databases">
        <title>The complete genome of Massilia sp sp. G4R7.</title>
        <authorList>
            <person name="Liu L."/>
            <person name="Yue J."/>
            <person name="Yuan J."/>
            <person name="Yang F."/>
            <person name="Li L."/>
        </authorList>
    </citation>
    <scope>NUCLEOTIDE SEQUENCE</scope>
    <source>
        <strain evidence="2">G4R7</strain>
    </source>
</reference>
<dbReference type="InterPro" id="IPR036061">
    <property type="entry name" value="CheW-like_dom_sf"/>
</dbReference>
<evidence type="ECO:0000313" key="3">
    <source>
        <dbReference type="Proteomes" id="UP001179361"/>
    </source>
</evidence>
<dbReference type="Pfam" id="PF01584">
    <property type="entry name" value="CheW"/>
    <property type="match status" value="3"/>
</dbReference>
<dbReference type="SMART" id="SM00260">
    <property type="entry name" value="CheW"/>
    <property type="match status" value="3"/>
</dbReference>
<dbReference type="SUPFAM" id="SSF50341">
    <property type="entry name" value="CheW-like"/>
    <property type="match status" value="3"/>
</dbReference>
<dbReference type="Proteomes" id="UP001179361">
    <property type="component" value="Unassembled WGS sequence"/>
</dbReference>
<comment type="caution">
    <text evidence="2">The sequence shown here is derived from an EMBL/GenBank/DDBJ whole genome shotgun (WGS) entry which is preliminary data.</text>
</comment>
<feature type="domain" description="CheW-like" evidence="1">
    <location>
        <begin position="367"/>
        <end position="519"/>
    </location>
</feature>
<dbReference type="PANTHER" id="PTHR22617:SF23">
    <property type="entry name" value="CHEMOTAXIS PROTEIN CHEW"/>
    <property type="match status" value="1"/>
</dbReference>
<dbReference type="PANTHER" id="PTHR22617">
    <property type="entry name" value="CHEMOTAXIS SENSOR HISTIDINE KINASE-RELATED"/>
    <property type="match status" value="1"/>
</dbReference>
<organism evidence="2 3">
    <name type="scientific">Massilia phyllostachyos</name>
    <dbReference type="NCBI Taxonomy" id="2898585"/>
    <lineage>
        <taxon>Bacteria</taxon>
        <taxon>Pseudomonadati</taxon>
        <taxon>Pseudomonadota</taxon>
        <taxon>Betaproteobacteria</taxon>
        <taxon>Burkholderiales</taxon>
        <taxon>Oxalobacteraceae</taxon>
        <taxon>Telluria group</taxon>
        <taxon>Massilia</taxon>
    </lineage>
</organism>
<gene>
    <name evidence="2" type="ORF">LQ564_19265</name>
</gene>
<accession>A0ABS8Q9L3</accession>
<feature type="domain" description="CheW-like" evidence="1">
    <location>
        <begin position="201"/>
        <end position="341"/>
    </location>
</feature>
<protein>
    <submittedName>
        <fullName evidence="2">Chemotaxis protein CheW</fullName>
    </submittedName>
</protein>
<dbReference type="Gene3D" id="2.30.30.40">
    <property type="entry name" value="SH3 Domains"/>
    <property type="match status" value="2"/>
</dbReference>
<proteinExistence type="predicted"/>
<evidence type="ECO:0000313" key="2">
    <source>
        <dbReference type="EMBL" id="MCD2518445.1"/>
    </source>
</evidence>
<sequence length="523" mass="57194">MNASPQLISSPEVQAAVAARAQAIALGARALQEAAGMELFGTFYLGGQEFAIDADCIREVVRSPYRITPIPLSPPYLEGIFTLRGVAIPMVNLARIFDPQAPASSSEQRVAIIDHEDVQVGLVFDMTGEVLRVAPEQRSTLRYEGGQAVIKGAITLDGGERMLQVLDPAALIRIDNVPQVRSLSNATRNAERQRFLRQAQGHKCIAFRVGGMHFALAMEAVQEIIRVPELNESVMLGKLCKGWFNLRGAPVGVVDFAALLQAGSGQAGEDQRVLIVRVGDDRLGLLVDSVDDIRPYFDSDILPIPMLGTRRAGMFRGCLPDPDGADAIFLAHAQIFSDAEVSEICSGHRRLYQDQVKAAGQASSAVGRRQVYLAFSLDTGWATDIKQVREIVPFAENVTRPPGMPECVHGMMQLRQQMVCVIDLRRLYGMPASSGTTERRILVLEHGDERYGIIVDHVDTILSLPDSQRRPSPQLLKLNGPQDMRRDAGEVLEVPAEGGGDTKVLTLFDKARFIETLRAQLQA</sequence>
<evidence type="ECO:0000259" key="1">
    <source>
        <dbReference type="PROSITE" id="PS50851"/>
    </source>
</evidence>
<feature type="domain" description="CheW-like" evidence="1">
    <location>
        <begin position="37"/>
        <end position="177"/>
    </location>
</feature>
<dbReference type="InterPro" id="IPR039315">
    <property type="entry name" value="CheW"/>
</dbReference>
<dbReference type="PROSITE" id="PS50851">
    <property type="entry name" value="CHEW"/>
    <property type="match status" value="3"/>
</dbReference>
<keyword evidence="3" id="KW-1185">Reference proteome</keyword>
<dbReference type="EMBL" id="JAJNOC010000007">
    <property type="protein sequence ID" value="MCD2518445.1"/>
    <property type="molecule type" value="Genomic_DNA"/>
</dbReference>
<dbReference type="InterPro" id="IPR002545">
    <property type="entry name" value="CheW-lke_dom"/>
</dbReference>